<proteinExistence type="predicted"/>
<name>A0A9Q2NTP1_9RHOB</name>
<gene>
    <name evidence="1" type="ORF">JQX41_14935</name>
</gene>
<dbReference type="Proteomes" id="UP000755667">
    <property type="component" value="Unassembled WGS sequence"/>
</dbReference>
<dbReference type="AlphaFoldDB" id="A0A9Q2NTP1"/>
<evidence type="ECO:0000313" key="2">
    <source>
        <dbReference type="Proteomes" id="UP000755667"/>
    </source>
</evidence>
<organism evidence="1 2">
    <name type="scientific">Marivita cryptomonadis</name>
    <dbReference type="NCBI Taxonomy" id="505252"/>
    <lineage>
        <taxon>Bacteria</taxon>
        <taxon>Pseudomonadati</taxon>
        <taxon>Pseudomonadota</taxon>
        <taxon>Alphaproteobacteria</taxon>
        <taxon>Rhodobacterales</taxon>
        <taxon>Roseobacteraceae</taxon>
        <taxon>Marivita</taxon>
    </lineage>
</organism>
<comment type="caution">
    <text evidence="1">The sequence shown here is derived from an EMBL/GenBank/DDBJ whole genome shotgun (WGS) entry which is preliminary data.</text>
</comment>
<sequence>MMCAFRHSGTLMPLRYTMQDQGTLLAWAAPRCGIAGLEFPDLSIALGAYDAQTGDIRAVAIYVPLYEGEVDCHFASDGSRGWARREGLREMFAYPFFRMNARRIQTTVAAHDLDTLVLCIKTGWQIEGRVRAAMPGDDGILLTMLRGECPWLDEGA</sequence>
<reference evidence="1" key="1">
    <citation type="submission" date="2021-01" db="EMBL/GenBank/DDBJ databases">
        <title>Diatom-associated Roseobacters Show Island Model of Population Structure.</title>
        <authorList>
            <person name="Qu L."/>
            <person name="Feng X."/>
            <person name="Chen Y."/>
            <person name="Li L."/>
            <person name="Wang X."/>
            <person name="Hu Z."/>
            <person name="Wang H."/>
            <person name="Luo H."/>
        </authorList>
    </citation>
    <scope>NUCLEOTIDE SEQUENCE</scope>
    <source>
        <strain evidence="1">CC28-69</strain>
    </source>
</reference>
<accession>A0A9Q2NTP1</accession>
<dbReference type="RefSeq" id="WP_171046098.1">
    <property type="nucleotide sequence ID" value="NZ_JAFBXU010000010.1"/>
</dbReference>
<evidence type="ECO:0000313" key="1">
    <source>
        <dbReference type="EMBL" id="MBM2413609.1"/>
    </source>
</evidence>
<dbReference type="EMBL" id="JAFBXE010000010">
    <property type="protein sequence ID" value="MBM2413609.1"/>
    <property type="molecule type" value="Genomic_DNA"/>
</dbReference>
<protein>
    <submittedName>
        <fullName evidence="1">Uncharacterized protein</fullName>
    </submittedName>
</protein>